<feature type="domain" description="Fe/B12 periplasmic-binding" evidence="2">
    <location>
        <begin position="57"/>
        <end position="325"/>
    </location>
</feature>
<organism evidence="3 4">
    <name type="scientific">Bartonella choladocola</name>
    <dbReference type="NCBI Taxonomy" id="2750995"/>
    <lineage>
        <taxon>Bacteria</taxon>
        <taxon>Pseudomonadati</taxon>
        <taxon>Pseudomonadota</taxon>
        <taxon>Alphaproteobacteria</taxon>
        <taxon>Hyphomicrobiales</taxon>
        <taxon>Bartonellaceae</taxon>
        <taxon>Bartonella</taxon>
    </lineage>
</organism>
<dbReference type="AlphaFoldDB" id="A0A1U9MJE7"/>
<protein>
    <submittedName>
        <fullName evidence="3">Iron complex transport system substrate-binding protein</fullName>
    </submittedName>
</protein>
<dbReference type="SUPFAM" id="SSF53807">
    <property type="entry name" value="Helical backbone' metal receptor"/>
    <property type="match status" value="1"/>
</dbReference>
<sequence length="362" mass="40017">MAETYPVFSRFTATRYWQAVFIVFVIFLIAFFPNHSLARELRDVSGVTITVPDKIERIAAAGPPASIFLYSLAPDLMLGWPNRWNPRSIEFLGEPATTMKIIGSIGGKSGAESNLEYLIASKPDIIIDLGNHGKTNLSIAERVRNRTNIPFVLYDGSIDQLPHAYREVGELIGRKDEGEKRAAFIENHLAKIDRIIATIPYSERPGIYYARGMNGLESGGTKSIHAETIELGGGRNIIGEVGGNTGILQVSGDRILALDPDIIVASDSRFADMAKNDPVWKNLRAVKTGHVLTAPSLPFSFIDLPPSVNRVIGVMWLAHQLYPDRYEGDFKADLKEFYALFYHVDLDDSKIDAVLGLAKAEQ</sequence>
<dbReference type="Proteomes" id="UP000189632">
    <property type="component" value="Chromosome"/>
</dbReference>
<dbReference type="Pfam" id="PF01497">
    <property type="entry name" value="Peripla_BP_2"/>
    <property type="match status" value="1"/>
</dbReference>
<evidence type="ECO:0000259" key="2">
    <source>
        <dbReference type="PROSITE" id="PS50983"/>
    </source>
</evidence>
<dbReference type="GO" id="GO:0071281">
    <property type="term" value="P:cellular response to iron ion"/>
    <property type="evidence" value="ECO:0007669"/>
    <property type="project" value="TreeGrafter"/>
</dbReference>
<proteinExistence type="predicted"/>
<evidence type="ECO:0000256" key="1">
    <source>
        <dbReference type="SAM" id="Phobius"/>
    </source>
</evidence>
<dbReference type="Gene3D" id="1.20.58.2180">
    <property type="match status" value="1"/>
</dbReference>
<reference evidence="3 4" key="1">
    <citation type="submission" date="2016-11" db="EMBL/GenBank/DDBJ databases">
        <title>Comparative genomics of Bartonella apis.</title>
        <authorList>
            <person name="Engel P."/>
        </authorList>
    </citation>
    <scope>NUCLEOTIDE SEQUENCE [LARGE SCALE GENOMIC DNA]</scope>
    <source>
        <strain evidence="3 4">BBC0122</strain>
    </source>
</reference>
<dbReference type="EMBL" id="CP015625">
    <property type="protein sequence ID" value="AQT47840.1"/>
    <property type="molecule type" value="Genomic_DNA"/>
</dbReference>
<dbReference type="PANTHER" id="PTHR30535">
    <property type="entry name" value="VITAMIN B12-BINDING PROTEIN"/>
    <property type="match status" value="1"/>
</dbReference>
<keyword evidence="1" id="KW-1133">Transmembrane helix</keyword>
<accession>A0A1U9MJE7</accession>
<keyword evidence="1" id="KW-0812">Transmembrane</keyword>
<keyword evidence="1" id="KW-0472">Membrane</keyword>
<dbReference type="PANTHER" id="PTHR30535:SF34">
    <property type="entry name" value="MOLYBDATE-BINDING PROTEIN MOLA"/>
    <property type="match status" value="1"/>
</dbReference>
<dbReference type="InterPro" id="IPR002491">
    <property type="entry name" value="ABC_transptr_periplasmic_BD"/>
</dbReference>
<dbReference type="KEGG" id="bapi:BBC0122_017410"/>
<dbReference type="InterPro" id="IPR050902">
    <property type="entry name" value="ABC_Transporter_SBP"/>
</dbReference>
<evidence type="ECO:0000313" key="4">
    <source>
        <dbReference type="Proteomes" id="UP000189632"/>
    </source>
</evidence>
<name>A0A1U9MJE7_9HYPH</name>
<dbReference type="Gene3D" id="3.40.50.1980">
    <property type="entry name" value="Nitrogenase molybdenum iron protein domain"/>
    <property type="match status" value="2"/>
</dbReference>
<dbReference type="PROSITE" id="PS50983">
    <property type="entry name" value="FE_B12_PBP"/>
    <property type="match status" value="1"/>
</dbReference>
<gene>
    <name evidence="3" type="ORF">BBC0122_017410</name>
</gene>
<keyword evidence="4" id="KW-1185">Reference proteome</keyword>
<dbReference type="RefSeq" id="WP_077993184.1">
    <property type="nucleotide sequence ID" value="NZ_CP015625.1"/>
</dbReference>
<feature type="transmembrane region" description="Helical" evidence="1">
    <location>
        <begin position="15"/>
        <end position="32"/>
    </location>
</feature>
<evidence type="ECO:0000313" key="3">
    <source>
        <dbReference type="EMBL" id="AQT47840.1"/>
    </source>
</evidence>
<dbReference type="OrthoDB" id="9775594at2"/>